<dbReference type="EMBL" id="CP060693">
    <property type="protein sequence ID" value="QNM89442.1"/>
    <property type="molecule type" value="Genomic_DNA"/>
</dbReference>
<name>A0A7G9LLE3_9BACT</name>
<evidence type="ECO:0000313" key="1">
    <source>
        <dbReference type="EMBL" id="QNM89442.1"/>
    </source>
</evidence>
<dbReference type="InterPro" id="IPR009057">
    <property type="entry name" value="Homeodomain-like_sf"/>
</dbReference>
<dbReference type="Pfam" id="PF13384">
    <property type="entry name" value="HTH_23"/>
    <property type="match status" value="1"/>
</dbReference>
<accession>A0A7G9LLE3</accession>
<dbReference type="EMBL" id="CP060693">
    <property type="protein sequence ID" value="QNM89585.1"/>
    <property type="molecule type" value="Genomic_DNA"/>
</dbReference>
<sequence length="82" mass="9386">MEKIDARKLSPRELSEKRRIAIKLREKGIANKEVAEIVGISAQTISTYYSQYKKDGSNIFKVKNAGRPKNVGKNYQMNRKLS</sequence>
<reference evidence="1 3" key="1">
    <citation type="journal article" date="2020" name="Front. Microbiol.">
        <title>Genomic Analysis and Antimicrobial Resistance of Aliarcobacter cryaerophilus Strains From German Water Poultry.</title>
        <authorList>
            <person name="Muller E."/>
            <person name="Hotzel H."/>
            <person name="Ahlers C."/>
            <person name="Hanel I."/>
            <person name="Tomaso H."/>
            <person name="Abdel-Glil M.Y."/>
        </authorList>
    </citation>
    <scope>NUCLEOTIDE SEQUENCE [LARGE SCALE GENOMIC DNA]</scope>
    <source>
        <strain evidence="1 3">16CS1285-4</strain>
    </source>
</reference>
<dbReference type="Proteomes" id="UP000515842">
    <property type="component" value="Chromosome"/>
</dbReference>
<protein>
    <submittedName>
        <fullName evidence="1">Winged helix-turn-helix transcriptional regulator</fullName>
    </submittedName>
</protein>
<dbReference type="RefSeq" id="WP_187473993.1">
    <property type="nucleotide sequence ID" value="NZ_CP060693.1"/>
</dbReference>
<organism evidence="1 3">
    <name type="scientific">Aliarcobacter cryaerophilus</name>
    <dbReference type="NCBI Taxonomy" id="28198"/>
    <lineage>
        <taxon>Bacteria</taxon>
        <taxon>Pseudomonadati</taxon>
        <taxon>Campylobacterota</taxon>
        <taxon>Epsilonproteobacteria</taxon>
        <taxon>Campylobacterales</taxon>
        <taxon>Arcobacteraceae</taxon>
        <taxon>Aliarcobacter</taxon>
    </lineage>
</organism>
<dbReference type="AlphaFoldDB" id="A0A7G9LLE3"/>
<evidence type="ECO:0000313" key="3">
    <source>
        <dbReference type="Proteomes" id="UP000515842"/>
    </source>
</evidence>
<gene>
    <name evidence="1" type="ORF">HOO34_07155</name>
    <name evidence="2" type="ORF">HOO34_07975</name>
</gene>
<evidence type="ECO:0000313" key="2">
    <source>
        <dbReference type="EMBL" id="QNM89585.1"/>
    </source>
</evidence>
<dbReference type="SUPFAM" id="SSF46689">
    <property type="entry name" value="Homeodomain-like"/>
    <property type="match status" value="1"/>
</dbReference>
<proteinExistence type="predicted"/>